<comment type="caution">
    <text evidence="1">The sequence shown here is derived from an EMBL/GenBank/DDBJ whole genome shotgun (WGS) entry which is preliminary data.</text>
</comment>
<name>A0A6N6MIF0_9HYPH</name>
<keyword evidence="2" id="KW-1185">Reference proteome</keyword>
<dbReference type="RefSeq" id="WP_150966811.1">
    <property type="nucleotide sequence ID" value="NZ_VZZJ01000045.1"/>
</dbReference>
<sequence length="172" mass="18515">MNLANMADQIQASTSSMELGITIKCFTEVGKLIGLGKVIFQAQEIIDLDAQTAVHGALISIETSGEYPSNSVSVIGYDNIDKACAAIDKIKLIDPKSSKFKSIEARFTVDGLTIMVFNVPGKDAFVPTAEKLMFSVSSGNCSAFFEISKISELKLLLIKARETIDACKHTST</sequence>
<gene>
    <name evidence="1" type="ORF">F6X51_26240</name>
</gene>
<proteinExistence type="predicted"/>
<organism evidence="1 2">
    <name type="scientific">Methylobacterium planeticum</name>
    <dbReference type="NCBI Taxonomy" id="2615211"/>
    <lineage>
        <taxon>Bacteria</taxon>
        <taxon>Pseudomonadati</taxon>
        <taxon>Pseudomonadota</taxon>
        <taxon>Alphaproteobacteria</taxon>
        <taxon>Hyphomicrobiales</taxon>
        <taxon>Methylobacteriaceae</taxon>
        <taxon>Methylobacterium</taxon>
    </lineage>
</organism>
<protein>
    <submittedName>
        <fullName evidence="1">Uncharacterized protein</fullName>
    </submittedName>
</protein>
<reference evidence="1 2" key="1">
    <citation type="submission" date="2019-09" db="EMBL/GenBank/DDBJ databases">
        <title>YIM 132548 draft genome.</title>
        <authorList>
            <person name="Jiang L."/>
        </authorList>
    </citation>
    <scope>NUCLEOTIDE SEQUENCE [LARGE SCALE GENOMIC DNA]</scope>
    <source>
        <strain evidence="1 2">YIM 132548</strain>
    </source>
</reference>
<dbReference type="EMBL" id="VZZJ01000045">
    <property type="protein sequence ID" value="KAB1068817.1"/>
    <property type="molecule type" value="Genomic_DNA"/>
</dbReference>
<accession>A0A6N6MIF0</accession>
<dbReference type="Proteomes" id="UP000441523">
    <property type="component" value="Unassembled WGS sequence"/>
</dbReference>
<evidence type="ECO:0000313" key="2">
    <source>
        <dbReference type="Proteomes" id="UP000441523"/>
    </source>
</evidence>
<evidence type="ECO:0000313" key="1">
    <source>
        <dbReference type="EMBL" id="KAB1068817.1"/>
    </source>
</evidence>
<dbReference type="AlphaFoldDB" id="A0A6N6MIF0"/>